<dbReference type="NCBIfam" id="TIGR01027">
    <property type="entry name" value="proB"/>
    <property type="match status" value="1"/>
</dbReference>
<proteinExistence type="inferred from homology"/>
<feature type="binding site" evidence="8">
    <location>
        <position position="138"/>
    </location>
    <ligand>
        <name>substrate</name>
    </ligand>
</feature>
<name>A0A3M8API4_9BACL</name>
<dbReference type="Gene3D" id="2.30.130.10">
    <property type="entry name" value="PUA domain"/>
    <property type="match status" value="1"/>
</dbReference>
<dbReference type="InterPro" id="IPR011529">
    <property type="entry name" value="Glu_5kinase"/>
</dbReference>
<dbReference type="PANTHER" id="PTHR43654">
    <property type="entry name" value="GLUTAMATE 5-KINASE"/>
    <property type="match status" value="1"/>
</dbReference>
<evidence type="ECO:0000256" key="5">
    <source>
        <dbReference type="ARBA" id="ARBA00022741"/>
    </source>
</evidence>
<keyword evidence="2 8" id="KW-0028">Amino-acid biosynthesis</keyword>
<evidence type="ECO:0000313" key="10">
    <source>
        <dbReference type="EMBL" id="RNB52969.1"/>
    </source>
</evidence>
<dbReference type="SMART" id="SM00359">
    <property type="entry name" value="PUA"/>
    <property type="match status" value="1"/>
</dbReference>
<evidence type="ECO:0000256" key="2">
    <source>
        <dbReference type="ARBA" id="ARBA00022605"/>
    </source>
</evidence>
<comment type="similarity">
    <text evidence="8">Belongs to the glutamate 5-kinase family.</text>
</comment>
<feature type="binding site" evidence="8">
    <location>
        <position position="51"/>
    </location>
    <ligand>
        <name>substrate</name>
    </ligand>
</feature>
<dbReference type="InterPro" id="IPR015947">
    <property type="entry name" value="PUA-like_sf"/>
</dbReference>
<comment type="catalytic activity">
    <reaction evidence="8">
        <text>L-glutamate + ATP = L-glutamyl 5-phosphate + ADP</text>
        <dbReference type="Rhea" id="RHEA:14877"/>
        <dbReference type="ChEBI" id="CHEBI:29985"/>
        <dbReference type="ChEBI" id="CHEBI:30616"/>
        <dbReference type="ChEBI" id="CHEBI:58274"/>
        <dbReference type="ChEBI" id="CHEBI:456216"/>
        <dbReference type="EC" id="2.7.2.11"/>
    </reaction>
</comment>
<evidence type="ECO:0000256" key="7">
    <source>
        <dbReference type="ARBA" id="ARBA00022840"/>
    </source>
</evidence>
<evidence type="ECO:0000256" key="4">
    <source>
        <dbReference type="ARBA" id="ARBA00022679"/>
    </source>
</evidence>
<evidence type="ECO:0000256" key="3">
    <source>
        <dbReference type="ARBA" id="ARBA00022650"/>
    </source>
</evidence>
<feature type="binding site" evidence="8">
    <location>
        <begin position="211"/>
        <end position="217"/>
    </location>
    <ligand>
        <name>ATP</name>
        <dbReference type="ChEBI" id="CHEBI:30616"/>
    </ligand>
</feature>
<keyword evidence="7 8" id="KW-0067">ATP-binding</keyword>
<dbReference type="PROSITE" id="PS50890">
    <property type="entry name" value="PUA"/>
    <property type="match status" value="1"/>
</dbReference>
<comment type="function">
    <text evidence="8">Catalyzes the transfer of a phosphate group to glutamate to form L-glutamate 5-phosphate.</text>
</comment>
<evidence type="ECO:0000256" key="1">
    <source>
        <dbReference type="ARBA" id="ARBA00022490"/>
    </source>
</evidence>
<keyword evidence="5 8" id="KW-0547">Nucleotide-binding</keyword>
<accession>A0A3M8API4</accession>
<keyword evidence="4 8" id="KW-0808">Transferase</keyword>
<dbReference type="InterPro" id="IPR036974">
    <property type="entry name" value="PUA_sf"/>
</dbReference>
<dbReference type="EMBL" id="RHHS01000052">
    <property type="protein sequence ID" value="RNB52969.1"/>
    <property type="molecule type" value="Genomic_DNA"/>
</dbReference>
<keyword evidence="11" id="KW-1185">Reference proteome</keyword>
<feature type="binding site" evidence="8">
    <location>
        <begin position="170"/>
        <end position="171"/>
    </location>
    <ligand>
        <name>ATP</name>
        <dbReference type="ChEBI" id="CHEBI:30616"/>
    </ligand>
</feature>
<dbReference type="UniPathway" id="UPA00098">
    <property type="reaction ID" value="UER00359"/>
</dbReference>
<dbReference type="Proteomes" id="UP000268829">
    <property type="component" value="Unassembled WGS sequence"/>
</dbReference>
<evidence type="ECO:0000256" key="8">
    <source>
        <dbReference type="HAMAP-Rule" id="MF_00456"/>
    </source>
</evidence>
<dbReference type="GO" id="GO:0055129">
    <property type="term" value="P:L-proline biosynthetic process"/>
    <property type="evidence" value="ECO:0007669"/>
    <property type="project" value="UniProtKB-UniRule"/>
</dbReference>
<dbReference type="InterPro" id="IPR019797">
    <property type="entry name" value="Glutamate_5-kinase_CS"/>
</dbReference>
<dbReference type="PROSITE" id="PS00902">
    <property type="entry name" value="GLUTAMATE_5_KINASE"/>
    <property type="match status" value="1"/>
</dbReference>
<gene>
    <name evidence="8" type="primary">proB</name>
    <name evidence="10" type="ORF">EDM57_20190</name>
</gene>
<dbReference type="InterPro" id="IPR036393">
    <property type="entry name" value="AceGlu_kinase-like_sf"/>
</dbReference>
<dbReference type="InterPro" id="IPR001048">
    <property type="entry name" value="Asp/Glu/Uridylate_kinase"/>
</dbReference>
<keyword evidence="1 8" id="KW-0963">Cytoplasm</keyword>
<dbReference type="InterPro" id="IPR002478">
    <property type="entry name" value="PUA"/>
</dbReference>
<comment type="pathway">
    <text evidence="8">Amino-acid biosynthesis; L-proline biosynthesis; L-glutamate 5-semialdehyde from L-glutamate: step 1/2.</text>
</comment>
<dbReference type="PANTHER" id="PTHR43654:SF1">
    <property type="entry name" value="ISOPENTENYL PHOSPHATE KINASE"/>
    <property type="match status" value="1"/>
</dbReference>
<reference evidence="10 11" key="1">
    <citation type="submission" date="2018-10" db="EMBL/GenBank/DDBJ databases">
        <title>Phylogenomics of Brevibacillus.</title>
        <authorList>
            <person name="Dunlap C."/>
        </authorList>
    </citation>
    <scope>NUCLEOTIDE SEQUENCE [LARGE SCALE GENOMIC DNA]</scope>
    <source>
        <strain evidence="10 11">DSM 100115</strain>
    </source>
</reference>
<dbReference type="InterPro" id="IPR041739">
    <property type="entry name" value="G5K_ProB"/>
</dbReference>
<dbReference type="PIRSF" id="PIRSF000729">
    <property type="entry name" value="GK"/>
    <property type="match status" value="1"/>
</dbReference>
<dbReference type="InterPro" id="IPR005715">
    <property type="entry name" value="Glu_5kinase/COase_Synthase"/>
</dbReference>
<dbReference type="PRINTS" id="PR00474">
    <property type="entry name" value="GLU5KINASE"/>
</dbReference>
<organism evidence="10 11">
    <name type="scientific">Brevibacillus gelatini</name>
    <dbReference type="NCBI Taxonomy" id="1655277"/>
    <lineage>
        <taxon>Bacteria</taxon>
        <taxon>Bacillati</taxon>
        <taxon>Bacillota</taxon>
        <taxon>Bacilli</taxon>
        <taxon>Bacillales</taxon>
        <taxon>Paenibacillaceae</taxon>
        <taxon>Brevibacillus</taxon>
    </lineage>
</organism>
<dbReference type="Gene3D" id="3.40.1160.10">
    <property type="entry name" value="Acetylglutamate kinase-like"/>
    <property type="match status" value="1"/>
</dbReference>
<dbReference type="CDD" id="cd04242">
    <property type="entry name" value="AAK_G5K_ProB"/>
    <property type="match status" value="1"/>
</dbReference>
<feature type="binding site" evidence="8">
    <location>
        <position position="150"/>
    </location>
    <ligand>
        <name>substrate</name>
    </ligand>
</feature>
<dbReference type="RefSeq" id="WP_122906488.1">
    <property type="nucleotide sequence ID" value="NZ_RHHS01000052.1"/>
</dbReference>
<dbReference type="FunFam" id="3.40.1160.10:FF:000018">
    <property type="entry name" value="Glutamate 5-kinase"/>
    <property type="match status" value="1"/>
</dbReference>
<dbReference type="HAMAP" id="MF_00456">
    <property type="entry name" value="ProB"/>
    <property type="match status" value="1"/>
</dbReference>
<dbReference type="GO" id="GO:0005829">
    <property type="term" value="C:cytosol"/>
    <property type="evidence" value="ECO:0007669"/>
    <property type="project" value="TreeGrafter"/>
</dbReference>
<evidence type="ECO:0000256" key="6">
    <source>
        <dbReference type="ARBA" id="ARBA00022777"/>
    </source>
</evidence>
<dbReference type="Pfam" id="PF01472">
    <property type="entry name" value="PUA"/>
    <property type="match status" value="1"/>
</dbReference>
<dbReference type="SUPFAM" id="SSF88697">
    <property type="entry name" value="PUA domain-like"/>
    <property type="match status" value="1"/>
</dbReference>
<evidence type="ECO:0000259" key="9">
    <source>
        <dbReference type="SMART" id="SM00359"/>
    </source>
</evidence>
<dbReference type="OrthoDB" id="9804434at2"/>
<dbReference type="InterPro" id="IPR001057">
    <property type="entry name" value="Glu/AcGlu_kinase"/>
</dbReference>
<dbReference type="GO" id="GO:0003723">
    <property type="term" value="F:RNA binding"/>
    <property type="evidence" value="ECO:0007669"/>
    <property type="project" value="InterPro"/>
</dbReference>
<evidence type="ECO:0000313" key="11">
    <source>
        <dbReference type="Proteomes" id="UP000268829"/>
    </source>
</evidence>
<protein>
    <recommendedName>
        <fullName evidence="8">Glutamate 5-kinase</fullName>
        <ecNumber evidence="8">2.7.2.11</ecNumber>
    </recommendedName>
    <alternativeName>
        <fullName evidence="8">Gamma-glutamyl kinase</fullName>
        <shortName evidence="8">GK</shortName>
    </alternativeName>
</protein>
<dbReference type="EC" id="2.7.2.11" evidence="8"/>
<feature type="domain" description="PUA" evidence="9">
    <location>
        <begin position="282"/>
        <end position="358"/>
    </location>
</feature>
<dbReference type="CDD" id="cd21157">
    <property type="entry name" value="PUA_G5K"/>
    <property type="match status" value="1"/>
</dbReference>
<dbReference type="AlphaFoldDB" id="A0A3M8API4"/>
<dbReference type="GO" id="GO:0005524">
    <property type="term" value="F:ATP binding"/>
    <property type="evidence" value="ECO:0007669"/>
    <property type="project" value="UniProtKB-KW"/>
</dbReference>
<dbReference type="Pfam" id="PF00696">
    <property type="entry name" value="AA_kinase"/>
    <property type="match status" value="1"/>
</dbReference>
<comment type="subcellular location">
    <subcellularLocation>
        <location evidence="8">Cytoplasm</location>
    </subcellularLocation>
</comment>
<feature type="binding site" evidence="8">
    <location>
        <position position="11"/>
    </location>
    <ligand>
        <name>ATP</name>
        <dbReference type="ChEBI" id="CHEBI:30616"/>
    </ligand>
</feature>
<dbReference type="GO" id="GO:0004349">
    <property type="term" value="F:glutamate 5-kinase activity"/>
    <property type="evidence" value="ECO:0007669"/>
    <property type="project" value="UniProtKB-UniRule"/>
</dbReference>
<comment type="caution">
    <text evidence="10">The sequence shown here is derived from an EMBL/GenBank/DDBJ whole genome shotgun (WGS) entry which is preliminary data.</text>
</comment>
<sequence length="372" mass="39518">MKKGKMRVVVKVGSSSIAAAGGGVDPAKMSLLVSAISKLREAGHQVVLVSSGAVASGYQLLGYQQRPRSLAAKQAAAAIGQSLLMQTYTQMFAAHHLSVAQILLTRGDFSDRERYQHAFQTLSLLLDKNILPIINENDTVSVAELTFGDNDMLGALVAGLVHADLYMILTDTNGLYDKDPRHHPDARRIDSLEQVTEEIEALAGGASQLGTGGMRSKLIAAKTAQGLGIPSFIGKLAQSADLVKVLEGNGDGTYVGYHPEAPVSAGVSTRKQWIALHSPVRGKITVDSGAAEAILEKSRSLLLAGVRDVSGMFEEGEVIEVYCEGTLIGRGVSRYGAAQLLESLSPSGLTRRSGTVIHRDEWTPARSKAFLT</sequence>
<keyword evidence="3 8" id="KW-0641">Proline biosynthesis</keyword>
<keyword evidence="6 8" id="KW-0418">Kinase</keyword>
<dbReference type="SUPFAM" id="SSF53633">
    <property type="entry name" value="Carbamate kinase-like"/>
    <property type="match status" value="1"/>
</dbReference>